<dbReference type="Pfam" id="PF03781">
    <property type="entry name" value="FGE-sulfatase"/>
    <property type="match status" value="1"/>
</dbReference>
<evidence type="ECO:0000313" key="8">
    <source>
        <dbReference type="Proteomes" id="UP001225957"/>
    </source>
</evidence>
<evidence type="ECO:0000313" key="7">
    <source>
        <dbReference type="EMBL" id="MDI5891251.1"/>
    </source>
</evidence>
<evidence type="ECO:0000256" key="1">
    <source>
        <dbReference type="ARBA" id="ARBA00023002"/>
    </source>
</evidence>
<dbReference type="InterPro" id="IPR042095">
    <property type="entry name" value="SUMF_sf"/>
</dbReference>
<evidence type="ECO:0000256" key="3">
    <source>
        <dbReference type="ARBA" id="ARBA00037882"/>
    </source>
</evidence>
<evidence type="ECO:0000256" key="4">
    <source>
        <dbReference type="SAM" id="MobiDB-lite"/>
    </source>
</evidence>
<sequence>MPSTTLGTPPTPPRGADELAEMLIDARTRSLALMRDTLEARELGPRLAIVNPPLWELGHLGFFHDHFALRGLYGLPDYQLADADRLFDSSSIAHDDRWALPLPSRDETLDYLSRVQQAMLERLPDGEASAAQSYVYQLTTLHEDMHGEAFLYTRQTLGDPAPDLGTPVPGQAPEEHPEEGPAGGLPGDVVIPGGRHRLGSDQAVPFRFDNEKPPLEVEVAPFSIARAPVTNGEFAAFVEDGGYARRELWSEAGWQWREHQALQGPIYWRRDANGHWEERCFDRWLPLAPHQPVVHVSWHEAEAWCRWAGRRLPSEAEWEVAASRSPSADGGSLAPGKRRFPWGDAPPDAGWANLDGWRLGRLDVAALPEGDSAFGCRQMLGNVWEWTASPFAPFPGFEPELYRDYSAPWFREGRYVLRGGAWATRSRLAHNSYRNFFTPDRQDILAGFRTCAH</sequence>
<name>A0ABT6UZZ9_9GAMM</name>
<dbReference type="InterPro" id="IPR034660">
    <property type="entry name" value="DinB/YfiT-like"/>
</dbReference>
<dbReference type="NCBIfam" id="NF041186">
    <property type="entry name" value="SenA"/>
    <property type="match status" value="1"/>
</dbReference>
<dbReference type="InterPro" id="IPR024775">
    <property type="entry name" value="DinB-like"/>
</dbReference>
<organism evidence="7 8">
    <name type="scientific">Halomonas rhizosphaerae</name>
    <dbReference type="NCBI Taxonomy" id="3043296"/>
    <lineage>
        <taxon>Bacteria</taxon>
        <taxon>Pseudomonadati</taxon>
        <taxon>Pseudomonadota</taxon>
        <taxon>Gammaproteobacteria</taxon>
        <taxon>Oceanospirillales</taxon>
        <taxon>Halomonadaceae</taxon>
        <taxon>Halomonas</taxon>
    </lineage>
</organism>
<dbReference type="Pfam" id="PF12867">
    <property type="entry name" value="DinB_2"/>
    <property type="match status" value="1"/>
</dbReference>
<evidence type="ECO:0000259" key="5">
    <source>
        <dbReference type="Pfam" id="PF03781"/>
    </source>
</evidence>
<dbReference type="EMBL" id="JASCQP010000024">
    <property type="protein sequence ID" value="MDI5891251.1"/>
    <property type="molecule type" value="Genomic_DNA"/>
</dbReference>
<accession>A0ABT6UZZ9</accession>
<comment type="caution">
    <text evidence="7">The sequence shown here is derived from an EMBL/GenBank/DDBJ whole genome shotgun (WGS) entry which is preliminary data.</text>
</comment>
<evidence type="ECO:0000256" key="2">
    <source>
        <dbReference type="ARBA" id="ARBA00023004"/>
    </source>
</evidence>
<dbReference type="PANTHER" id="PTHR23150:SF36">
    <property type="entry name" value="HERCYNINE OXYGENASE"/>
    <property type="match status" value="1"/>
</dbReference>
<dbReference type="RefSeq" id="WP_282735207.1">
    <property type="nucleotide sequence ID" value="NZ_JASCQP010000024.1"/>
</dbReference>
<dbReference type="InterPro" id="IPR016187">
    <property type="entry name" value="CTDL_fold"/>
</dbReference>
<protein>
    <submittedName>
        <fullName evidence="7">Selenoneine synthase SenA</fullName>
    </submittedName>
</protein>
<dbReference type="SUPFAM" id="SSF109854">
    <property type="entry name" value="DinB/YfiT-like putative metalloenzymes"/>
    <property type="match status" value="1"/>
</dbReference>
<dbReference type="NCBIfam" id="TIGR04373">
    <property type="entry name" value="egtB_X_signatur"/>
    <property type="match status" value="1"/>
</dbReference>
<keyword evidence="8" id="KW-1185">Reference proteome</keyword>
<gene>
    <name evidence="7" type="primary">senA</name>
    <name evidence="7" type="ORF">QLQ83_09095</name>
</gene>
<dbReference type="PANTHER" id="PTHR23150">
    <property type="entry name" value="SULFATASE MODIFYING FACTOR 1, 2"/>
    <property type="match status" value="1"/>
</dbReference>
<evidence type="ECO:0000259" key="6">
    <source>
        <dbReference type="Pfam" id="PF12867"/>
    </source>
</evidence>
<feature type="region of interest" description="Disordered" evidence="4">
    <location>
        <begin position="158"/>
        <end position="185"/>
    </location>
</feature>
<keyword evidence="1" id="KW-0560">Oxidoreductase</keyword>
<dbReference type="InterPro" id="IPR051043">
    <property type="entry name" value="Sulfatase_Mod_Factor_Kinase"/>
</dbReference>
<comment type="pathway">
    <text evidence="3">Amino-acid biosynthesis; ergothioneine biosynthesis.</text>
</comment>
<dbReference type="InterPro" id="IPR030809">
    <property type="entry name" value="EgtB_signatur"/>
</dbReference>
<dbReference type="Proteomes" id="UP001225957">
    <property type="component" value="Unassembled WGS sequence"/>
</dbReference>
<proteinExistence type="predicted"/>
<dbReference type="Gene3D" id="3.90.1580.10">
    <property type="entry name" value="paralog of FGE (formylglycine-generating enzyme)"/>
    <property type="match status" value="1"/>
</dbReference>
<feature type="domain" description="Sulfatase-modifying factor enzyme-like" evidence="5">
    <location>
        <begin position="186"/>
        <end position="450"/>
    </location>
</feature>
<keyword evidence="2" id="KW-0408">Iron</keyword>
<dbReference type="SUPFAM" id="SSF56436">
    <property type="entry name" value="C-type lectin-like"/>
    <property type="match status" value="1"/>
</dbReference>
<reference evidence="7 8" key="1">
    <citation type="submission" date="2023-04" db="EMBL/GenBank/DDBJ databases">
        <title>Halomonas strains isolated from rhizosphere soil.</title>
        <authorList>
            <person name="Xu L."/>
            <person name="Sun J.-Q."/>
        </authorList>
    </citation>
    <scope>NUCLEOTIDE SEQUENCE [LARGE SCALE GENOMIC DNA]</scope>
    <source>
        <strain evidence="7 8">LR5S20</strain>
    </source>
</reference>
<dbReference type="InterPro" id="IPR005532">
    <property type="entry name" value="SUMF_dom"/>
</dbReference>
<feature type="domain" description="DinB-like" evidence="6">
    <location>
        <begin position="26"/>
        <end position="135"/>
    </location>
</feature>